<reference evidence="11" key="1">
    <citation type="submission" date="2009-10" db="EMBL/GenBank/DDBJ databases">
        <title>Complete sequence of chromosome of Methanocaldococcus vulcanius M7.</title>
        <authorList>
            <consortium name="US DOE Joint Genome Institute"/>
            <person name="Lucas S."/>
            <person name="Copeland A."/>
            <person name="Lapidus A."/>
            <person name="Glavina del Rio T."/>
            <person name="Dalin E."/>
            <person name="Tice H."/>
            <person name="Bruce D."/>
            <person name="Goodwin L."/>
            <person name="Pitluck S."/>
            <person name="Lcollab F.I."/>
            <person name="Brettin T."/>
            <person name="Detter J.C."/>
            <person name="Han C."/>
            <person name="Tapia R."/>
            <person name="Kuske C.R."/>
            <person name="Schmutz J."/>
            <person name="Larimer F."/>
            <person name="Land M."/>
            <person name="Hauser L."/>
            <person name="Kyrpides N."/>
            <person name="Ovchinikova G."/>
            <person name="Sieprawska-Lupa M."/>
            <person name="Whitman W.B."/>
            <person name="Woyke T."/>
        </authorList>
    </citation>
    <scope>NUCLEOTIDE SEQUENCE [LARGE SCALE GENOMIC DNA]</scope>
    <source>
        <strain evidence="11">M7</strain>
    </source>
</reference>
<keyword evidence="8" id="KW-0868">Chloride</keyword>
<dbReference type="KEGG" id="mvu:Metvu_1219"/>
<feature type="transmembrane region" description="Helical" evidence="10">
    <location>
        <begin position="47"/>
        <end position="65"/>
    </location>
</feature>
<dbReference type="InterPro" id="IPR050368">
    <property type="entry name" value="ClC-type_chloride_channel"/>
</dbReference>
<evidence type="ECO:0000256" key="5">
    <source>
        <dbReference type="ARBA" id="ARBA00023065"/>
    </source>
</evidence>
<dbReference type="HOGENOM" id="CLU_015263_5_3_2"/>
<dbReference type="PANTHER" id="PTHR43427:SF6">
    <property type="entry name" value="CHLORIDE CHANNEL PROTEIN CLC-E"/>
    <property type="match status" value="1"/>
</dbReference>
<dbReference type="Pfam" id="PF00654">
    <property type="entry name" value="Voltage_CLC"/>
    <property type="match status" value="1"/>
</dbReference>
<evidence type="ECO:0000256" key="6">
    <source>
        <dbReference type="ARBA" id="ARBA00023136"/>
    </source>
</evidence>
<feature type="transmembrane region" description="Helical" evidence="10">
    <location>
        <begin position="170"/>
        <end position="190"/>
    </location>
</feature>
<dbReference type="GO" id="GO:0005254">
    <property type="term" value="F:chloride channel activity"/>
    <property type="evidence" value="ECO:0007669"/>
    <property type="project" value="UniProtKB-KW"/>
</dbReference>
<evidence type="ECO:0000313" key="12">
    <source>
        <dbReference type="Proteomes" id="UP000002063"/>
    </source>
</evidence>
<dbReference type="PANTHER" id="PTHR43427">
    <property type="entry name" value="CHLORIDE CHANNEL PROTEIN CLC-E"/>
    <property type="match status" value="1"/>
</dbReference>
<keyword evidence="5" id="KW-0406">Ion transport</keyword>
<evidence type="ECO:0000256" key="9">
    <source>
        <dbReference type="ARBA" id="ARBA00023303"/>
    </source>
</evidence>
<feature type="transmembrane region" description="Helical" evidence="10">
    <location>
        <begin position="311"/>
        <end position="330"/>
    </location>
</feature>
<dbReference type="Proteomes" id="UP000002063">
    <property type="component" value="Chromosome"/>
</dbReference>
<dbReference type="STRING" id="579137.Metvu_1219"/>
<dbReference type="OrthoDB" id="89900at2157"/>
<accession>C9RHM4</accession>
<evidence type="ECO:0000256" key="2">
    <source>
        <dbReference type="ARBA" id="ARBA00022448"/>
    </source>
</evidence>
<keyword evidence="3 10" id="KW-0812">Transmembrane</keyword>
<keyword evidence="9" id="KW-0407">Ion channel</keyword>
<name>C9RHM4_METVM</name>
<feature type="transmembrane region" description="Helical" evidence="10">
    <location>
        <begin position="283"/>
        <end position="304"/>
    </location>
</feature>
<organism evidence="11 12">
    <name type="scientific">Methanocaldococcus vulcanius (strain ATCC 700851 / DSM 12094 / M7)</name>
    <name type="common">Methanococcus vulcanius</name>
    <dbReference type="NCBI Taxonomy" id="579137"/>
    <lineage>
        <taxon>Archaea</taxon>
        <taxon>Methanobacteriati</taxon>
        <taxon>Methanobacteriota</taxon>
        <taxon>Methanomada group</taxon>
        <taxon>Methanococci</taxon>
        <taxon>Methanococcales</taxon>
        <taxon>Methanocaldococcaceae</taxon>
        <taxon>Methanocaldococcus</taxon>
    </lineage>
</organism>
<comment type="subcellular location">
    <subcellularLocation>
        <location evidence="1">Membrane</location>
        <topology evidence="1">Multi-pass membrane protein</topology>
    </subcellularLocation>
</comment>
<dbReference type="GO" id="GO:0034707">
    <property type="term" value="C:chloride channel complex"/>
    <property type="evidence" value="ECO:0007669"/>
    <property type="project" value="UniProtKB-KW"/>
</dbReference>
<dbReference type="RefSeq" id="WP_015733296.1">
    <property type="nucleotide sequence ID" value="NC_013407.1"/>
</dbReference>
<dbReference type="CDD" id="cd00400">
    <property type="entry name" value="Voltage_gated_ClC"/>
    <property type="match status" value="1"/>
</dbReference>
<evidence type="ECO:0000313" key="11">
    <source>
        <dbReference type="EMBL" id="ACX73076.1"/>
    </source>
</evidence>
<dbReference type="GeneID" id="8513559"/>
<feature type="transmembrane region" description="Helical" evidence="10">
    <location>
        <begin position="240"/>
        <end position="263"/>
    </location>
</feature>
<proteinExistence type="predicted"/>
<dbReference type="SUPFAM" id="SSF81340">
    <property type="entry name" value="Clc chloride channel"/>
    <property type="match status" value="1"/>
</dbReference>
<evidence type="ECO:0000256" key="10">
    <source>
        <dbReference type="SAM" id="Phobius"/>
    </source>
</evidence>
<gene>
    <name evidence="11" type="ordered locus">Metvu_1219</name>
</gene>
<dbReference type="Gene3D" id="1.10.3080.10">
    <property type="entry name" value="Clc chloride channel"/>
    <property type="match status" value="1"/>
</dbReference>
<feature type="transmembrane region" description="Helical" evidence="10">
    <location>
        <begin position="16"/>
        <end position="41"/>
    </location>
</feature>
<sequence>MNIILPLKKLIKIIKWISIASLIGIVGGLSSVIMAIIIEYFPQKHNILLIPIVFFVAGLFVDHIYELKGSGIDRVLKALNTNEKLTWFRGVLKILLAGAVIAVGGSAGKEGPCVQSSASFADELYRLLKLKNRELVIITGIAGGLSGAFSAPLGTAILACEIIEHENFNYINLIPPIVSSVVGYLIFYTIMGRKHLFNLRLTYTITPHDFFLFIVGAFFCSLIAHIYIKTYKKISLTFDSFNLPYCIKTLIGGILVAVIAYFIPEIMGMGLELTKELFLVESFSLLFLIMLLVGKMLATSFTVGSGTPGGLVFPSMCIGAISGMIFGTLVGDCSAPYIVLGIATTLSATTNAPLGGAVLCTEIFGFDFAVPSSIGAVIGYQMTKFETIFKYIRF</sequence>
<protein>
    <submittedName>
        <fullName evidence="11">Cl-channel voltage-gated family protein</fullName>
    </submittedName>
</protein>
<evidence type="ECO:0000256" key="8">
    <source>
        <dbReference type="ARBA" id="ARBA00023214"/>
    </source>
</evidence>
<feature type="transmembrane region" description="Helical" evidence="10">
    <location>
        <begin position="135"/>
        <end position="158"/>
    </location>
</feature>
<evidence type="ECO:0000256" key="4">
    <source>
        <dbReference type="ARBA" id="ARBA00022989"/>
    </source>
</evidence>
<keyword evidence="2" id="KW-0813">Transport</keyword>
<feature type="transmembrane region" description="Helical" evidence="10">
    <location>
        <begin position="86"/>
        <end position="107"/>
    </location>
</feature>
<keyword evidence="4 10" id="KW-1133">Transmembrane helix</keyword>
<dbReference type="InterPro" id="IPR001807">
    <property type="entry name" value="ClC"/>
</dbReference>
<dbReference type="eggNOG" id="arCOG02569">
    <property type="taxonomic scope" value="Archaea"/>
</dbReference>
<keyword evidence="7" id="KW-0869">Chloride channel</keyword>
<dbReference type="PRINTS" id="PR00762">
    <property type="entry name" value="CLCHANNEL"/>
</dbReference>
<evidence type="ECO:0000256" key="1">
    <source>
        <dbReference type="ARBA" id="ARBA00004141"/>
    </source>
</evidence>
<keyword evidence="6 10" id="KW-0472">Membrane</keyword>
<dbReference type="AlphaFoldDB" id="C9RHM4"/>
<evidence type="ECO:0000256" key="3">
    <source>
        <dbReference type="ARBA" id="ARBA00022692"/>
    </source>
</evidence>
<keyword evidence="12" id="KW-1185">Reference proteome</keyword>
<evidence type="ECO:0000256" key="7">
    <source>
        <dbReference type="ARBA" id="ARBA00023173"/>
    </source>
</evidence>
<dbReference type="InterPro" id="IPR014743">
    <property type="entry name" value="Cl-channel_core"/>
</dbReference>
<feature type="transmembrane region" description="Helical" evidence="10">
    <location>
        <begin position="210"/>
        <end position="228"/>
    </location>
</feature>
<dbReference type="EMBL" id="CP001787">
    <property type="protein sequence ID" value="ACX73076.1"/>
    <property type="molecule type" value="Genomic_DNA"/>
</dbReference>